<dbReference type="AlphaFoldDB" id="A0A517KX74"/>
<dbReference type="Proteomes" id="UP000316270">
    <property type="component" value="Chromosome 1"/>
</dbReference>
<reference evidence="2 3" key="1">
    <citation type="submission" date="2019-07" db="EMBL/GenBank/DDBJ databases">
        <title>Finished genome of Venturia effusa.</title>
        <authorList>
            <person name="Young C.A."/>
            <person name="Cox M.P."/>
            <person name="Ganley A.R.D."/>
            <person name="David W.J."/>
        </authorList>
    </citation>
    <scope>NUCLEOTIDE SEQUENCE [LARGE SCALE GENOMIC DNA]</scope>
    <source>
        <strain evidence="3">albino</strain>
    </source>
</reference>
<protein>
    <submittedName>
        <fullName evidence="2">Uncharacterized protein</fullName>
    </submittedName>
</protein>
<evidence type="ECO:0000313" key="2">
    <source>
        <dbReference type="EMBL" id="QDS67980.1"/>
    </source>
</evidence>
<sequence length="139" mass="16744">MDNQMMNNQQQLDNQQDSIPRPQALVSSLPIRRTNPELKRKIDDMRIVLCPIRQLPHGEIHPSLPRTVLKYWLLTEDEIDSIAQFYHQTDRSNEWFDQYPGQMNWDNKWLRKPDGSESPRELKQLPTHEERLSMKRRRL</sequence>
<feature type="compositionally biased region" description="Low complexity" evidence="1">
    <location>
        <begin position="1"/>
        <end position="17"/>
    </location>
</feature>
<evidence type="ECO:0000313" key="3">
    <source>
        <dbReference type="Proteomes" id="UP000316270"/>
    </source>
</evidence>
<dbReference type="OrthoDB" id="4156665at2759"/>
<proteinExistence type="predicted"/>
<feature type="region of interest" description="Disordered" evidence="1">
    <location>
        <begin position="1"/>
        <end position="32"/>
    </location>
</feature>
<gene>
    <name evidence="2" type="ORF">FKW77_009197</name>
</gene>
<name>A0A517KX74_9PEZI</name>
<evidence type="ECO:0000256" key="1">
    <source>
        <dbReference type="SAM" id="MobiDB-lite"/>
    </source>
</evidence>
<organism evidence="2 3">
    <name type="scientific">Venturia effusa</name>
    <dbReference type="NCBI Taxonomy" id="50376"/>
    <lineage>
        <taxon>Eukaryota</taxon>
        <taxon>Fungi</taxon>
        <taxon>Dikarya</taxon>
        <taxon>Ascomycota</taxon>
        <taxon>Pezizomycotina</taxon>
        <taxon>Dothideomycetes</taxon>
        <taxon>Pleosporomycetidae</taxon>
        <taxon>Venturiales</taxon>
        <taxon>Venturiaceae</taxon>
        <taxon>Venturia</taxon>
    </lineage>
</organism>
<accession>A0A517KX74</accession>
<feature type="compositionally biased region" description="Basic and acidic residues" evidence="1">
    <location>
        <begin position="108"/>
        <end position="133"/>
    </location>
</feature>
<dbReference type="EMBL" id="CP042185">
    <property type="protein sequence ID" value="QDS67980.1"/>
    <property type="molecule type" value="Genomic_DNA"/>
</dbReference>
<keyword evidence="3" id="KW-1185">Reference proteome</keyword>
<feature type="region of interest" description="Disordered" evidence="1">
    <location>
        <begin position="108"/>
        <end position="139"/>
    </location>
</feature>